<dbReference type="RefSeq" id="WP_011647428.1">
    <property type="nucleotide sequence ID" value="NZ_ARYI01000004.1"/>
</dbReference>
<dbReference type="InterPro" id="IPR029787">
    <property type="entry name" value="Nucleotide_cyclase"/>
</dbReference>
<dbReference type="InterPro" id="IPR043128">
    <property type="entry name" value="Rev_trsase/Diguanyl_cyclase"/>
</dbReference>
<dbReference type="InterPro" id="IPR000160">
    <property type="entry name" value="GGDEF_dom"/>
</dbReference>
<evidence type="ECO:0000259" key="1">
    <source>
        <dbReference type="PROSITE" id="PS50883"/>
    </source>
</evidence>
<evidence type="ECO:0000259" key="2">
    <source>
        <dbReference type="PROSITE" id="PS50887"/>
    </source>
</evidence>
<dbReference type="InterPro" id="IPR001633">
    <property type="entry name" value="EAL_dom"/>
</dbReference>
<dbReference type="AlphaFoldDB" id="A0A059FX11"/>
<keyword evidence="4" id="KW-1185">Reference proteome</keyword>
<dbReference type="PROSITE" id="PS50887">
    <property type="entry name" value="GGDEF"/>
    <property type="match status" value="1"/>
</dbReference>
<proteinExistence type="predicted"/>
<protein>
    <submittedName>
        <fullName evidence="3">Putative diguanylate cyclase</fullName>
    </submittedName>
</protein>
<dbReference type="SMART" id="SM00052">
    <property type="entry name" value="EAL"/>
    <property type="match status" value="1"/>
</dbReference>
<dbReference type="PANTHER" id="PTHR44757:SF2">
    <property type="entry name" value="BIOFILM ARCHITECTURE MAINTENANCE PROTEIN MBAA"/>
    <property type="match status" value="1"/>
</dbReference>
<dbReference type="InterPro" id="IPR042463">
    <property type="entry name" value="HNOB_dom_associated_sf"/>
</dbReference>
<feature type="domain" description="GGDEF" evidence="2">
    <location>
        <begin position="189"/>
        <end position="322"/>
    </location>
</feature>
<dbReference type="CDD" id="cd01949">
    <property type="entry name" value="GGDEF"/>
    <property type="match status" value="1"/>
</dbReference>
<dbReference type="NCBIfam" id="TIGR00254">
    <property type="entry name" value="GGDEF"/>
    <property type="match status" value="1"/>
</dbReference>
<dbReference type="Gene3D" id="3.20.20.450">
    <property type="entry name" value="EAL domain"/>
    <property type="match status" value="1"/>
</dbReference>
<dbReference type="PATRIC" id="fig|1280951.3.peg.1231"/>
<dbReference type="SMART" id="SM00267">
    <property type="entry name" value="GGDEF"/>
    <property type="match status" value="1"/>
</dbReference>
<dbReference type="Pfam" id="PF00563">
    <property type="entry name" value="EAL"/>
    <property type="match status" value="1"/>
</dbReference>
<dbReference type="Proteomes" id="UP000025061">
    <property type="component" value="Unassembled WGS sequence"/>
</dbReference>
<dbReference type="CDD" id="cd01948">
    <property type="entry name" value="EAL"/>
    <property type="match status" value="1"/>
</dbReference>
<gene>
    <name evidence="3" type="ORF">HHI_06099</name>
</gene>
<dbReference type="InterPro" id="IPR052155">
    <property type="entry name" value="Biofilm_reg_signaling"/>
</dbReference>
<dbReference type="SUPFAM" id="SSF141868">
    <property type="entry name" value="EAL domain-like"/>
    <property type="match status" value="1"/>
</dbReference>
<dbReference type="SUPFAM" id="SSF55073">
    <property type="entry name" value="Nucleotide cyclase"/>
    <property type="match status" value="1"/>
</dbReference>
<feature type="domain" description="EAL" evidence="1">
    <location>
        <begin position="327"/>
        <end position="580"/>
    </location>
</feature>
<dbReference type="Pfam" id="PF00990">
    <property type="entry name" value="GGDEF"/>
    <property type="match status" value="1"/>
</dbReference>
<reference evidence="3 4" key="1">
    <citation type="submission" date="2013-04" db="EMBL/GenBank/DDBJ databases">
        <title>Hyphomonas hirschiana VP5 Genome Sequencing.</title>
        <authorList>
            <person name="Lai Q."/>
            <person name="Shao Z."/>
        </authorList>
    </citation>
    <scope>NUCLEOTIDE SEQUENCE [LARGE SCALE GENOMIC DNA]</scope>
    <source>
        <strain evidence="3 4">VP5</strain>
    </source>
</reference>
<name>A0A059FX11_9PROT</name>
<dbReference type="EMBL" id="ARYI01000004">
    <property type="protein sequence ID" value="KCZ95219.1"/>
    <property type="molecule type" value="Genomic_DNA"/>
</dbReference>
<evidence type="ECO:0000313" key="4">
    <source>
        <dbReference type="Proteomes" id="UP000025061"/>
    </source>
</evidence>
<dbReference type="OrthoDB" id="7279500at2"/>
<dbReference type="PROSITE" id="PS50883">
    <property type="entry name" value="EAL"/>
    <property type="match status" value="1"/>
</dbReference>
<dbReference type="Gene3D" id="3.30.70.270">
    <property type="match status" value="1"/>
</dbReference>
<dbReference type="InterPro" id="IPR035919">
    <property type="entry name" value="EAL_sf"/>
</dbReference>
<dbReference type="Gene3D" id="3.30.450.260">
    <property type="entry name" value="Haem NO binding associated domain"/>
    <property type="match status" value="1"/>
</dbReference>
<evidence type="ECO:0000313" key="3">
    <source>
        <dbReference type="EMBL" id="KCZ95219.1"/>
    </source>
</evidence>
<sequence length="597" mass="65888">MSFTLSDDHFKRLFPAFIQLDLAGNIVSVGPSLERLLGPGLTGRPFFETFKVETPRRIVSAQGLNDQREVTIMIRAGKTDLRLRGIVVRSAESICLLVGHVPDVNAEEAAFMLRMSDFSPADGSLDLLVAAHLRKGLLQDAKTLVMELQEKSAEADALAHMDPLTAVTNRRGFFRKLEERLSIARAHNTPLTVGVIDLDGFKPVNDIFGHAAGDQLLFQSGARVREIAGPNGIVGRLGGDEFGIILPELGDEAEILEIGQRICDALAEPFKVKEGIARIGASAGFAAFPHAGDTTETLFERADYALYHSKQQERGRPMVFTSQHEREIRYQSSIEQGLRESADDEFQIVYQPIIRAADGKTTGVEALARWTSPLLGPIRPDIFIRAAEQNGAVSRLTRILLRKALNDARHWPDDVQLSFNLSAIDLSSPESASLLQAIILDSGFPPQRLMFEITETAIMQDFERALECLGLFTAMGVRIALDDFGTGYSSLGYLQKMPIDRLKIDRSFTLGLMTRRGTRSIMRSIVTLCKSLDIECVVEGVSNGRQAEILREMGAPYLQGFHFSRAMSQTQLLEYLTPAAGSDCSTHDPDEDLRRMA</sequence>
<accession>A0A059FX11</accession>
<comment type="caution">
    <text evidence="3">The sequence shown here is derived from an EMBL/GenBank/DDBJ whole genome shotgun (WGS) entry which is preliminary data.</text>
</comment>
<organism evidence="3 4">
    <name type="scientific">Hyphomonas hirschiana VP5</name>
    <dbReference type="NCBI Taxonomy" id="1280951"/>
    <lineage>
        <taxon>Bacteria</taxon>
        <taxon>Pseudomonadati</taxon>
        <taxon>Pseudomonadota</taxon>
        <taxon>Alphaproteobacteria</taxon>
        <taxon>Hyphomonadales</taxon>
        <taxon>Hyphomonadaceae</taxon>
        <taxon>Hyphomonas</taxon>
    </lineage>
</organism>
<dbReference type="PANTHER" id="PTHR44757">
    <property type="entry name" value="DIGUANYLATE CYCLASE DGCP"/>
    <property type="match status" value="1"/>
</dbReference>